<feature type="non-terminal residue" evidence="3">
    <location>
        <position position="1"/>
    </location>
</feature>
<organism evidence="3">
    <name type="scientific">Pectinophora gossypiella</name>
    <name type="common">Cotton pink bollworm</name>
    <name type="synonym">Depressaria gossypiella</name>
    <dbReference type="NCBI Taxonomy" id="13191"/>
    <lineage>
        <taxon>Eukaryota</taxon>
        <taxon>Metazoa</taxon>
        <taxon>Ecdysozoa</taxon>
        <taxon>Arthropoda</taxon>
        <taxon>Hexapoda</taxon>
        <taxon>Insecta</taxon>
        <taxon>Pterygota</taxon>
        <taxon>Neoptera</taxon>
        <taxon>Endopterygota</taxon>
        <taxon>Lepidoptera</taxon>
        <taxon>Glossata</taxon>
        <taxon>Ditrysia</taxon>
        <taxon>Gelechioidea</taxon>
        <taxon>Gelechiidae</taxon>
        <taxon>Apatetrinae</taxon>
        <taxon>Pectinophora</taxon>
    </lineage>
</organism>
<dbReference type="EMBL" id="GDQN01002656">
    <property type="protein sequence ID" value="JAT88398.1"/>
    <property type="molecule type" value="Transcribed_RNA"/>
</dbReference>
<name>A0A1E1WN76_PECGO</name>
<reference evidence="3" key="1">
    <citation type="submission" date="2015-09" db="EMBL/GenBank/DDBJ databases">
        <title>De novo assembly of Pectinophora gossypiella (Pink Bollworm) gut transcriptome.</title>
        <authorList>
            <person name="Tassone E.E."/>
        </authorList>
    </citation>
    <scope>NUCLEOTIDE SEQUENCE</scope>
</reference>
<evidence type="ECO:0000313" key="3">
    <source>
        <dbReference type="EMBL" id="JAT88398.1"/>
    </source>
</evidence>
<feature type="compositionally biased region" description="Low complexity" evidence="1">
    <location>
        <begin position="442"/>
        <end position="483"/>
    </location>
</feature>
<evidence type="ECO:0000256" key="1">
    <source>
        <dbReference type="SAM" id="MobiDB-lite"/>
    </source>
</evidence>
<dbReference type="Gene3D" id="2.10.25.10">
    <property type="entry name" value="Laminin"/>
    <property type="match status" value="3"/>
</dbReference>
<sequence length="483" mass="53042">TRHDLMMSRFLLLLLFFGASNYVTANDLDTASTETPVKLQCQPNEYQDDCPSDLSSDECPKGPVESPPRYSKTPTNKEDCPPPKCRCKVNHRRAKNGTCIDIRKCPPFDCSKKPNEEYVACPLPVCSDSCARATSDGKCHIFGRIGILLTCNPQCRCIKNYWRKYGVCVPYAECGKKETVIIDSPAVDTSKSKTSSGDDNIASPDTSAVKETESETKSDSENSSTSNLPAVEVSKRETSSDDDSDNASTSNSSAFESSKPETPTNDGKLKLECPPNEVQDDCPRDCEPEYCAKTREEAQPRSCVTPNQEKCPPPKCKCGFNQRRLENGTCISVYKCPAFECNGPYEEYVACPSYCPGESCESATIDGNCSPLFISLIVVTCRQSCRCIKNYWRKDGVCVPYAECGKGNKKMPVIVKPNEGKRLSFIQTDINDEDTRDEQINSASSSRTSKSSSSYSSSKSASESTYSASYKSSEDSSFSDDAP</sequence>
<keyword evidence="2" id="KW-0732">Signal</keyword>
<accession>A0A1E1WN76</accession>
<evidence type="ECO:0008006" key="4">
    <source>
        <dbReference type="Google" id="ProtNLM"/>
    </source>
</evidence>
<dbReference type="AlphaFoldDB" id="A0A1E1WN76"/>
<feature type="signal peptide" evidence="2">
    <location>
        <begin position="1"/>
        <end position="25"/>
    </location>
</feature>
<protein>
    <recommendedName>
        <fullName evidence="4">TIL domain-containing protein</fullName>
    </recommendedName>
</protein>
<feature type="region of interest" description="Disordered" evidence="1">
    <location>
        <begin position="48"/>
        <end position="78"/>
    </location>
</feature>
<dbReference type="OrthoDB" id="6236007at2759"/>
<feature type="compositionally biased region" description="Basic and acidic residues" evidence="1">
    <location>
        <begin position="208"/>
        <end position="220"/>
    </location>
</feature>
<feature type="region of interest" description="Disordered" evidence="1">
    <location>
        <begin position="427"/>
        <end position="483"/>
    </location>
</feature>
<evidence type="ECO:0000256" key="2">
    <source>
        <dbReference type="SAM" id="SignalP"/>
    </source>
</evidence>
<feature type="region of interest" description="Disordered" evidence="1">
    <location>
        <begin position="188"/>
        <end position="282"/>
    </location>
</feature>
<feature type="compositionally biased region" description="Low complexity" evidence="1">
    <location>
        <begin position="246"/>
        <end position="257"/>
    </location>
</feature>
<feature type="chain" id="PRO_5009115479" description="TIL domain-containing protein" evidence="2">
    <location>
        <begin position="26"/>
        <end position="483"/>
    </location>
</feature>
<proteinExistence type="predicted"/>
<gene>
    <name evidence="3" type="ORF">g.7296</name>
</gene>